<sequence length="232" mass="25370">MMEKVVFITGAARGIGLATAKKFAANGWKVVAFYRNSPGPEIENVSYYQLDVTDWESISRGFETAHRDCRRVDCLINNAGILLDKRLQGYEREDMENVIKVNELGVYLCTKKILEMMERGSMVNLCSTAAQAGSMDPIYAASKGAVWSFTKSMAMALAPRIRVNCVAPGIVNTDMGNKGWGPSELEQRIAAIPLGKMAEPEDISAGIYFLASEEAAHITGTCLDINGGYVLR</sequence>
<dbReference type="SUPFAM" id="SSF51735">
    <property type="entry name" value="NAD(P)-binding Rossmann-fold domains"/>
    <property type="match status" value="1"/>
</dbReference>
<dbReference type="Proteomes" id="UP000034502">
    <property type="component" value="Unassembled WGS sequence"/>
</dbReference>
<dbReference type="PRINTS" id="PR00081">
    <property type="entry name" value="GDHRDH"/>
</dbReference>
<accession>A0A0G1S4B1</accession>
<dbReference type="STRING" id="1618364.UX86_C0011G0035"/>
<comment type="similarity">
    <text evidence="1">Belongs to the short-chain dehydrogenases/reductases (SDR) family.</text>
</comment>
<protein>
    <submittedName>
        <fullName evidence="2">3-oxoacyl-[acyl-carrier-protein] reductase</fullName>
    </submittedName>
</protein>
<reference evidence="2 3" key="1">
    <citation type="journal article" date="2015" name="Nature">
        <title>rRNA introns, odd ribosomes, and small enigmatic genomes across a large radiation of phyla.</title>
        <authorList>
            <person name="Brown C.T."/>
            <person name="Hug L.A."/>
            <person name="Thomas B.C."/>
            <person name="Sharon I."/>
            <person name="Castelle C.J."/>
            <person name="Singh A."/>
            <person name="Wilkins M.J."/>
            <person name="Williams K.H."/>
            <person name="Banfield J.F."/>
        </authorList>
    </citation>
    <scope>NUCLEOTIDE SEQUENCE [LARGE SCALE GENOMIC DNA]</scope>
</reference>
<dbReference type="PRINTS" id="PR00080">
    <property type="entry name" value="SDRFAMILY"/>
</dbReference>
<comment type="caution">
    <text evidence="2">The sequence shown here is derived from an EMBL/GenBank/DDBJ whole genome shotgun (WGS) entry which is preliminary data.</text>
</comment>
<dbReference type="EMBL" id="LCNU01000011">
    <property type="protein sequence ID" value="KKU64227.1"/>
    <property type="molecule type" value="Genomic_DNA"/>
</dbReference>
<organism evidence="2 3">
    <name type="scientific">Candidatus Amesbacteria bacterium GW2011_GWC1_47_15</name>
    <dbReference type="NCBI Taxonomy" id="1618364"/>
    <lineage>
        <taxon>Bacteria</taxon>
        <taxon>Candidatus Amesiibacteriota</taxon>
    </lineage>
</organism>
<proteinExistence type="inferred from homology"/>
<dbReference type="PANTHER" id="PTHR42760">
    <property type="entry name" value="SHORT-CHAIN DEHYDROGENASES/REDUCTASES FAMILY MEMBER"/>
    <property type="match status" value="1"/>
</dbReference>
<dbReference type="InterPro" id="IPR002347">
    <property type="entry name" value="SDR_fam"/>
</dbReference>
<dbReference type="PATRIC" id="fig|1618364.3.peg.425"/>
<evidence type="ECO:0000256" key="1">
    <source>
        <dbReference type="ARBA" id="ARBA00006484"/>
    </source>
</evidence>
<dbReference type="InterPro" id="IPR036291">
    <property type="entry name" value="NAD(P)-bd_dom_sf"/>
</dbReference>
<dbReference type="AlphaFoldDB" id="A0A0G1S4B1"/>
<evidence type="ECO:0000313" key="3">
    <source>
        <dbReference type="Proteomes" id="UP000034502"/>
    </source>
</evidence>
<evidence type="ECO:0000313" key="2">
    <source>
        <dbReference type="EMBL" id="KKU64227.1"/>
    </source>
</evidence>
<dbReference type="Gene3D" id="3.40.50.720">
    <property type="entry name" value="NAD(P)-binding Rossmann-like Domain"/>
    <property type="match status" value="1"/>
</dbReference>
<dbReference type="GO" id="GO:0016616">
    <property type="term" value="F:oxidoreductase activity, acting on the CH-OH group of donors, NAD or NADP as acceptor"/>
    <property type="evidence" value="ECO:0007669"/>
    <property type="project" value="TreeGrafter"/>
</dbReference>
<dbReference type="FunFam" id="3.40.50.720:FF:000084">
    <property type="entry name" value="Short-chain dehydrogenase reductase"/>
    <property type="match status" value="1"/>
</dbReference>
<dbReference type="Pfam" id="PF13561">
    <property type="entry name" value="adh_short_C2"/>
    <property type="match status" value="1"/>
</dbReference>
<gene>
    <name evidence="2" type="ORF">UX86_C0011G0035</name>
</gene>
<name>A0A0G1S4B1_9BACT</name>